<dbReference type="PROSITE" id="PS50004">
    <property type="entry name" value="C2"/>
    <property type="match status" value="1"/>
</dbReference>
<keyword evidence="4" id="KW-0597">Phosphoprotein</keyword>
<feature type="compositionally biased region" description="Basic and acidic residues" evidence="10">
    <location>
        <begin position="1027"/>
        <end position="1042"/>
    </location>
</feature>
<evidence type="ECO:0000256" key="10">
    <source>
        <dbReference type="SAM" id="MobiDB-lite"/>
    </source>
</evidence>
<feature type="region of interest" description="Disordered" evidence="10">
    <location>
        <begin position="821"/>
        <end position="840"/>
    </location>
</feature>
<dbReference type="CDD" id="cd13361">
    <property type="entry name" value="PH_PLC_beta"/>
    <property type="match status" value="1"/>
</dbReference>
<feature type="region of interest" description="Disordered" evidence="10">
    <location>
        <begin position="1632"/>
        <end position="1694"/>
    </location>
</feature>
<evidence type="ECO:0000256" key="9">
    <source>
        <dbReference type="SAM" id="Coils"/>
    </source>
</evidence>
<dbReference type="Pfam" id="PF12796">
    <property type="entry name" value="Ank_2"/>
    <property type="match status" value="1"/>
</dbReference>
<feature type="repeat" description="ANK" evidence="7">
    <location>
        <begin position="1306"/>
        <end position="1342"/>
    </location>
</feature>
<dbReference type="PANTHER" id="PTHR10336">
    <property type="entry name" value="PHOSPHOINOSITIDE-SPECIFIC PHOSPHOLIPASE C FAMILY PROTEIN"/>
    <property type="match status" value="1"/>
</dbReference>
<gene>
    <name evidence="13" type="ORF">SMAX5B_000465</name>
</gene>
<dbReference type="GO" id="GO:0005737">
    <property type="term" value="C:cytoplasm"/>
    <property type="evidence" value="ECO:0007669"/>
    <property type="project" value="UniProtKB-SubCell"/>
</dbReference>
<feature type="compositionally biased region" description="Low complexity" evidence="10">
    <location>
        <begin position="975"/>
        <end position="999"/>
    </location>
</feature>
<keyword evidence="7" id="KW-0040">ANK repeat</keyword>
<feature type="compositionally biased region" description="Basic and acidic residues" evidence="10">
    <location>
        <begin position="1658"/>
        <end position="1673"/>
    </location>
</feature>
<dbReference type="GO" id="GO:0051209">
    <property type="term" value="P:release of sequestered calcium ion into cytosol"/>
    <property type="evidence" value="ECO:0007669"/>
    <property type="project" value="TreeGrafter"/>
</dbReference>
<keyword evidence="6" id="KW-0807">Transducer</keyword>
<feature type="compositionally biased region" description="Polar residues" evidence="10">
    <location>
        <begin position="491"/>
        <end position="509"/>
    </location>
</feature>
<dbReference type="SUPFAM" id="SSF69989">
    <property type="entry name" value="C-terminal domain of PLC-beta"/>
    <property type="match status" value="1"/>
</dbReference>
<feature type="region of interest" description="Disordered" evidence="10">
    <location>
        <begin position="1242"/>
        <end position="1269"/>
    </location>
</feature>
<keyword evidence="8" id="KW-0378">Hydrolase</keyword>
<dbReference type="InterPro" id="IPR036770">
    <property type="entry name" value="Ankyrin_rpt-contain_sf"/>
</dbReference>
<feature type="region of interest" description="Disordered" evidence="10">
    <location>
        <begin position="1741"/>
        <end position="1772"/>
    </location>
</feature>
<dbReference type="PROSITE" id="PS50088">
    <property type="entry name" value="ANK_REPEAT"/>
    <property type="match status" value="2"/>
</dbReference>
<dbReference type="SUPFAM" id="SSF49562">
    <property type="entry name" value="C2 domain (Calcium/lipid-binding domain, CaLB)"/>
    <property type="match status" value="1"/>
</dbReference>
<proteinExistence type="predicted"/>
<dbReference type="SUPFAM" id="SSF47473">
    <property type="entry name" value="EF-hand"/>
    <property type="match status" value="1"/>
</dbReference>
<evidence type="ECO:0000256" key="2">
    <source>
        <dbReference type="ARBA" id="ARBA00004496"/>
    </source>
</evidence>
<comment type="cofactor">
    <cofactor evidence="1">
        <name>Ca(2+)</name>
        <dbReference type="ChEBI" id="CHEBI:29108"/>
    </cofactor>
</comment>
<dbReference type="Gene3D" id="1.20.1230.10">
    <property type="entry name" value="Phospholipase C beta, distal C-terminal domain"/>
    <property type="match status" value="1"/>
</dbReference>
<dbReference type="GO" id="GO:0004435">
    <property type="term" value="F:phosphatidylinositol-4,5-bisphosphate phospholipase C activity"/>
    <property type="evidence" value="ECO:0007669"/>
    <property type="project" value="UniProtKB-EC"/>
</dbReference>
<keyword evidence="14" id="KW-1185">Reference proteome</keyword>
<dbReference type="SMART" id="SM00248">
    <property type="entry name" value="ANK"/>
    <property type="match status" value="3"/>
</dbReference>
<evidence type="ECO:0000256" key="4">
    <source>
        <dbReference type="ARBA" id="ARBA00022553"/>
    </source>
</evidence>
<feature type="region of interest" description="Disordered" evidence="10">
    <location>
        <begin position="1061"/>
        <end position="1087"/>
    </location>
</feature>
<dbReference type="InterPro" id="IPR014815">
    <property type="entry name" value="PLC-beta_C"/>
</dbReference>
<dbReference type="SMART" id="SM00148">
    <property type="entry name" value="PLCXc"/>
    <property type="match status" value="1"/>
</dbReference>
<evidence type="ECO:0000256" key="5">
    <source>
        <dbReference type="ARBA" id="ARBA00022837"/>
    </source>
</evidence>
<feature type="domain" description="C2" evidence="11">
    <location>
        <begin position="667"/>
        <end position="794"/>
    </location>
</feature>
<dbReference type="Pfam" id="PF00168">
    <property type="entry name" value="C2"/>
    <property type="match status" value="1"/>
</dbReference>
<dbReference type="Pfam" id="PF00388">
    <property type="entry name" value="PI-PLC-X"/>
    <property type="match status" value="1"/>
</dbReference>
<dbReference type="InterPro" id="IPR002110">
    <property type="entry name" value="Ankyrin_rpt"/>
</dbReference>
<dbReference type="Gene3D" id="1.10.238.10">
    <property type="entry name" value="EF-hand"/>
    <property type="match status" value="1"/>
</dbReference>
<dbReference type="Gene3D" id="2.60.40.150">
    <property type="entry name" value="C2 domain"/>
    <property type="match status" value="1"/>
</dbReference>
<feature type="compositionally biased region" description="Low complexity" evidence="10">
    <location>
        <begin position="466"/>
        <end position="490"/>
    </location>
</feature>
<dbReference type="Pfam" id="PF08703">
    <property type="entry name" value="PLC-beta_C"/>
    <property type="match status" value="1"/>
</dbReference>
<keyword evidence="5" id="KW-0106">Calcium</keyword>
<dbReference type="GO" id="GO:0046488">
    <property type="term" value="P:phosphatidylinositol metabolic process"/>
    <property type="evidence" value="ECO:0007669"/>
    <property type="project" value="TreeGrafter"/>
</dbReference>
<dbReference type="SUPFAM" id="SSF48403">
    <property type="entry name" value="Ankyrin repeat"/>
    <property type="match status" value="1"/>
</dbReference>
<dbReference type="InterPro" id="IPR017946">
    <property type="entry name" value="PLC-like_Pdiesterase_TIM-brl"/>
</dbReference>
<dbReference type="GO" id="GO:0048015">
    <property type="term" value="P:phosphatidylinositol-mediated signaling"/>
    <property type="evidence" value="ECO:0007669"/>
    <property type="project" value="TreeGrafter"/>
</dbReference>
<comment type="catalytic activity">
    <reaction evidence="8">
        <text>a 1,2-diacyl-sn-glycero-3-phospho-(1D-myo-inositol-4,5-bisphosphate) + H2O = 1D-myo-inositol 1,4,5-trisphosphate + a 1,2-diacyl-sn-glycerol + H(+)</text>
        <dbReference type="Rhea" id="RHEA:33179"/>
        <dbReference type="ChEBI" id="CHEBI:15377"/>
        <dbReference type="ChEBI" id="CHEBI:15378"/>
        <dbReference type="ChEBI" id="CHEBI:17815"/>
        <dbReference type="ChEBI" id="CHEBI:58456"/>
        <dbReference type="ChEBI" id="CHEBI:203600"/>
        <dbReference type="EC" id="3.1.4.11"/>
    </reaction>
</comment>
<keyword evidence="3" id="KW-0963">Cytoplasm</keyword>
<feature type="compositionally biased region" description="Acidic residues" evidence="10">
    <location>
        <begin position="510"/>
        <end position="530"/>
    </location>
</feature>
<feature type="region of interest" description="Disordered" evidence="10">
    <location>
        <begin position="460"/>
        <end position="541"/>
    </location>
</feature>
<dbReference type="GO" id="GO:0016042">
    <property type="term" value="P:lipid catabolic process"/>
    <property type="evidence" value="ECO:0007669"/>
    <property type="project" value="UniProtKB-KW"/>
</dbReference>
<reference evidence="13 14" key="1">
    <citation type="submission" date="2017-12" db="EMBL/GenBank/DDBJ databases">
        <title>Integrating genomic resources of turbot (Scophthalmus maximus) in depth evaluation of genetic and physical mapping variation across individuals.</title>
        <authorList>
            <person name="Martinez P."/>
        </authorList>
    </citation>
    <scope>NUCLEOTIDE SEQUENCE [LARGE SCALE GENOMIC DNA]</scope>
</reference>
<accession>A0A2U9CJA2</accession>
<feature type="compositionally biased region" description="Polar residues" evidence="10">
    <location>
        <begin position="1632"/>
        <end position="1641"/>
    </location>
</feature>
<dbReference type="InterPro" id="IPR037862">
    <property type="entry name" value="PLC-beta_PH"/>
</dbReference>
<feature type="compositionally biased region" description="Polar residues" evidence="10">
    <location>
        <begin position="874"/>
        <end position="889"/>
    </location>
</feature>
<protein>
    <recommendedName>
        <fullName evidence="8">Phosphoinositide phospholipase C</fullName>
        <ecNumber evidence="8">3.1.4.11</ecNumber>
    </recommendedName>
</protein>
<dbReference type="InterPro" id="IPR011992">
    <property type="entry name" value="EF-hand-dom_pair"/>
</dbReference>
<dbReference type="EC" id="3.1.4.11" evidence="8"/>
<dbReference type="SMART" id="SM00239">
    <property type="entry name" value="C2"/>
    <property type="match status" value="1"/>
</dbReference>
<feature type="repeat" description="ANK" evidence="7">
    <location>
        <begin position="1343"/>
        <end position="1375"/>
    </location>
</feature>
<evidence type="ECO:0000259" key="11">
    <source>
        <dbReference type="PROSITE" id="PS50004"/>
    </source>
</evidence>
<dbReference type="Pfam" id="PF22631">
    <property type="entry name" value="PLCB1-4-like_EFh"/>
    <property type="match status" value="1"/>
</dbReference>
<evidence type="ECO:0000256" key="1">
    <source>
        <dbReference type="ARBA" id="ARBA00001913"/>
    </source>
</evidence>
<dbReference type="EMBL" id="CP026259">
    <property type="protein sequence ID" value="AWP16675.1"/>
    <property type="molecule type" value="Genomic_DNA"/>
</dbReference>
<dbReference type="PRINTS" id="PR00390">
    <property type="entry name" value="PHPHLIPASEC"/>
</dbReference>
<feature type="compositionally biased region" description="Low complexity" evidence="10">
    <location>
        <begin position="905"/>
        <end position="922"/>
    </location>
</feature>
<evidence type="ECO:0000256" key="6">
    <source>
        <dbReference type="ARBA" id="ARBA00023224"/>
    </source>
</evidence>
<dbReference type="InterPro" id="IPR042531">
    <property type="entry name" value="PLC-beta_C_sf"/>
</dbReference>
<dbReference type="FunFam" id="1.10.238.10:FF:000005">
    <property type="entry name" value="Phosphoinositide phospholipase C"/>
    <property type="match status" value="1"/>
</dbReference>
<dbReference type="InterPro" id="IPR001192">
    <property type="entry name" value="PI-PLC_fam"/>
</dbReference>
<feature type="compositionally biased region" description="Acidic residues" evidence="10">
    <location>
        <begin position="963"/>
        <end position="974"/>
    </location>
</feature>
<dbReference type="InterPro" id="IPR035892">
    <property type="entry name" value="C2_domain_sf"/>
</dbReference>
<dbReference type="FunFam" id="2.60.40.150:FF:000105">
    <property type="entry name" value="1-phosphatidylinositol 4,5-bisphosphate phosphodiesterase"/>
    <property type="match status" value="1"/>
</dbReference>
<dbReference type="InterPro" id="IPR000008">
    <property type="entry name" value="C2_dom"/>
</dbReference>
<dbReference type="Pfam" id="PF00387">
    <property type="entry name" value="PI-PLC-Y"/>
    <property type="match status" value="1"/>
</dbReference>
<dbReference type="InterPro" id="IPR028403">
    <property type="entry name" value="PLC-beta2_cat"/>
</dbReference>
<dbReference type="Gene3D" id="1.25.40.20">
    <property type="entry name" value="Ankyrin repeat-containing domain"/>
    <property type="match status" value="1"/>
</dbReference>
<dbReference type="GO" id="GO:0007186">
    <property type="term" value="P:G protein-coupled receptor signaling pathway"/>
    <property type="evidence" value="ECO:0007669"/>
    <property type="project" value="TreeGrafter"/>
</dbReference>
<dbReference type="Proteomes" id="UP000246464">
    <property type="component" value="Chromosome 17"/>
</dbReference>
<name>A0A2U9CJA2_SCOMX</name>
<dbReference type="PANTHER" id="PTHR10336:SF10">
    <property type="entry name" value="1-PHOSPHATIDYLINOSITOL 4,5-BISPHOSPHATE PHOSPHODIESTERASE BETA-2"/>
    <property type="match status" value="1"/>
</dbReference>
<dbReference type="Gene3D" id="2.30.29.240">
    <property type="match status" value="1"/>
</dbReference>
<keyword evidence="8" id="KW-0443">Lipid metabolism</keyword>
<dbReference type="InterPro" id="IPR053945">
    <property type="entry name" value="PLCB1-4-like_EFh"/>
</dbReference>
<dbReference type="Gene3D" id="3.20.20.190">
    <property type="entry name" value="Phosphatidylinositol (PI) phosphodiesterase"/>
    <property type="match status" value="1"/>
</dbReference>
<evidence type="ECO:0000256" key="7">
    <source>
        <dbReference type="PROSITE-ProRule" id="PRU00023"/>
    </source>
</evidence>
<feature type="domain" description="PI-PLC Y-box" evidence="12">
    <location>
        <begin position="551"/>
        <end position="667"/>
    </location>
</feature>
<dbReference type="SUPFAM" id="SSF50729">
    <property type="entry name" value="PH domain-like"/>
    <property type="match status" value="1"/>
</dbReference>
<evidence type="ECO:0000313" key="14">
    <source>
        <dbReference type="Proteomes" id="UP000246464"/>
    </source>
</evidence>
<dbReference type="GO" id="GO:0005509">
    <property type="term" value="F:calcium ion binding"/>
    <property type="evidence" value="ECO:0007669"/>
    <property type="project" value="InterPro"/>
</dbReference>
<comment type="subcellular location">
    <subcellularLocation>
        <location evidence="2">Cytoplasm</location>
    </subcellularLocation>
</comment>
<keyword evidence="8" id="KW-0442">Lipid degradation</keyword>
<feature type="compositionally biased region" description="Polar residues" evidence="10">
    <location>
        <begin position="1000"/>
        <end position="1015"/>
    </location>
</feature>
<evidence type="ECO:0000259" key="12">
    <source>
        <dbReference type="PROSITE" id="PS50008"/>
    </source>
</evidence>
<dbReference type="SMART" id="SM00149">
    <property type="entry name" value="PLCYc"/>
    <property type="match status" value="1"/>
</dbReference>
<evidence type="ECO:0000256" key="8">
    <source>
        <dbReference type="RuleBase" id="RU361133"/>
    </source>
</evidence>
<feature type="compositionally biased region" description="Low complexity" evidence="10">
    <location>
        <begin position="930"/>
        <end position="942"/>
    </location>
</feature>
<dbReference type="Pfam" id="PF17787">
    <property type="entry name" value="PH_14"/>
    <property type="match status" value="1"/>
</dbReference>
<dbReference type="PROSITE" id="PS50297">
    <property type="entry name" value="ANK_REP_REGION"/>
    <property type="match status" value="2"/>
</dbReference>
<evidence type="ECO:0000256" key="3">
    <source>
        <dbReference type="ARBA" id="ARBA00022490"/>
    </source>
</evidence>
<dbReference type="InterPro" id="IPR001711">
    <property type="entry name" value="PLipase_C_Pinositol-sp_Y"/>
</dbReference>
<feature type="coiled-coil region" evidence="9">
    <location>
        <begin position="1188"/>
        <end position="1230"/>
    </location>
</feature>
<dbReference type="InterPro" id="IPR000909">
    <property type="entry name" value="PLipase_C_PInositol-sp_X_dom"/>
</dbReference>
<feature type="region of interest" description="Disordered" evidence="10">
    <location>
        <begin position="862"/>
        <end position="1042"/>
    </location>
</feature>
<dbReference type="PROSITE" id="PS50007">
    <property type="entry name" value="PIPLC_X_DOMAIN"/>
    <property type="match status" value="1"/>
</dbReference>
<dbReference type="PROSITE" id="PS50008">
    <property type="entry name" value="PIPLC_Y_DOMAIN"/>
    <property type="match status" value="1"/>
</dbReference>
<evidence type="ECO:0000313" key="13">
    <source>
        <dbReference type="EMBL" id="AWP16675.1"/>
    </source>
</evidence>
<sequence length="1791" mass="199647">MNKKRYFLDPPEVKGYLVKGERFTKWSEDSTKTAPVTMKMDPKGFYVYWINQSKETTFLDVATIRDTRTGKYAKLPKHPKVRNVFNLDFPDSNHLAKTLTLVSGPDTVNLTYYNFFASKEKVTQNWANDILAIAYNTARNNASRQVFLEKMYIRVSLQTNKDGKIPVKNIYKMFPADKKRVESALASAHLPKGKYDTMKPDVFTEAAFKAFLTNLCPRPEIYEIFTSYSTKPTMTKDNFTKFLNEKQRDSRLNEELFPRLRQDQVKALMDKYEPSSSNSNRGLITPEGFLFFLMGPETSVVMQDKLANCQDMTQPVPHYFVKSSHNTYLTAGQFSGVSSPEMYRQCLLSGCRCLELDCWKGKPPDEEPIITHGFTMTTEILFKDVIEAIAESAFKTSQYPVILSFENHVDSVKQQEKMANYCKTIFGDALLTEPLDKYPLKPGQQIPSPSELMGKILIKNKKGSHQKPAQTKKTATAATEQTTTTALTTQVPNSTSQDPANPAASTQENQEGDAAVEDNEEQEETDEQDEEKMKTSDEGTAGQEVTAYEAMSSLVNYIQPNKFISFDNARKKNRSYVISSFVETKGEAMIAKTSVEFVEYNKRQMSRIYPKGTRMDSSNYSPQPFWNAGCQMVALNYQTMDFPMQLNMALFEFNGRTGYLLKHDVLRRSDKKFDPFCDRIDTVVASTLTIKIYSGQFLSDKSVKTGVEVEVIGLPGDPKKKYRTKWSTTPNAINPVWNEEPFVFEKILLPEMASLRIVVHEENGKFLGHRIIPVDTILSGFHHICLRSESNMPLTLPALFVYIEVKDYIPAAFADFTDALFNPTKGTEKTTKTPKASSSDFVSPYEMPLVVQTAADVAKKSEAPVVEKAASEPTAPSDTNDQSSQPPSEQNEDAPSAEEPPPTPDTAAAEDPAPGAGTSETPPEAPPLPEDAAPGTEAAPEPDAAPETKDESASDSGTNPDPGPEEEVGTEEAPGETAAGVAPLPSSASPESAGSDTSSQQPTNSGESSTVTTEELTQHKNYLKVIKRQERERKEAEKKYQKKAEDLIQKYCDSFKAIKKKASLKKKEEEESTSDSGVKTERVQEQKERMQAELQALWTEQCDQMKKKKEQFATERLAKLLEMATERHTSEVKTLESETKENKKKTLLKCSSSKKAKMKKATSIELLDETSQSDGASSDYNPQQEALVKKQAATLEEIQALTNQLNQEALKENEQKLRSLSAEVRDAVNVCVGSHFPDLVDQTGAKKLPPRVSSTGGCSRMMRPKDLRQGSGTKTFLEAMHGGKVHLARFILDALDGRIINSKTENSRTPLMFAVCLQDRGTRAKFTRLLLEKGADVNCQDEDGRTALSHACEMGHLDVVKLLVQFNADPDISDAWGNSALMYSAFSGHSQVLEFLVRAFKRLGLRLDMTNNAGHSAIEVANFFGHNQCVQILNFPCRRGVSADDPLADVGTTDEGESRLPNRLPRHVLERFSKQLNNEDQLPGVFQRQMKIGDSSGLWNRFKCPRSQSQEESHRHSWALPPQLEKSQVEGDHSVLFTAKQLQNCQLRGLRGAKTLTEPGQKEVSQGLPEQKAESCPLWGKAKSFNLDLLSSRKQSYQGDVCDMSLSASRLKRASLQDERCLIDKMECQGNTRGLTNNADKTASVPKPLLNGKSQPVRPHEENVKSQRAEAKETAPSSWREQQKRGSLGPTGRHDKLLFAREEMESGKIPGRTPGFIGLGTRLLRRFTAPEFMKMVIDCSSASSNGRGRMSRSETFPLSHTHQQVNSQPSVDSISGVKCEFESCSSHSTLD</sequence>
<feature type="compositionally biased region" description="Basic and acidic residues" evidence="10">
    <location>
        <begin position="1078"/>
        <end position="1087"/>
    </location>
</feature>
<dbReference type="SUPFAM" id="SSF51695">
    <property type="entry name" value="PLC-like phosphodiesterases"/>
    <property type="match status" value="1"/>
</dbReference>
<organism evidence="13 14">
    <name type="scientific">Scophthalmus maximus</name>
    <name type="common">Turbot</name>
    <name type="synonym">Psetta maxima</name>
    <dbReference type="NCBI Taxonomy" id="52904"/>
    <lineage>
        <taxon>Eukaryota</taxon>
        <taxon>Metazoa</taxon>
        <taxon>Chordata</taxon>
        <taxon>Craniata</taxon>
        <taxon>Vertebrata</taxon>
        <taxon>Euteleostomi</taxon>
        <taxon>Actinopterygii</taxon>
        <taxon>Neopterygii</taxon>
        <taxon>Teleostei</taxon>
        <taxon>Neoteleostei</taxon>
        <taxon>Acanthomorphata</taxon>
        <taxon>Carangaria</taxon>
        <taxon>Pleuronectiformes</taxon>
        <taxon>Pleuronectoidei</taxon>
        <taxon>Scophthalmidae</taxon>
        <taxon>Scophthalmus</taxon>
    </lineage>
</organism>
<feature type="compositionally biased region" description="Polar residues" evidence="10">
    <location>
        <begin position="1753"/>
        <end position="1772"/>
    </location>
</feature>
<dbReference type="CDD" id="cd00275">
    <property type="entry name" value="C2_PLC_like"/>
    <property type="match status" value="1"/>
</dbReference>
<dbReference type="CDD" id="cd08624">
    <property type="entry name" value="PI-PLCc_beta2"/>
    <property type="match status" value="1"/>
</dbReference>
<keyword evidence="9" id="KW-0175">Coiled coil</keyword>
<dbReference type="STRING" id="52904.ENSSMAP00000011382"/>